<dbReference type="EMBL" id="FNBW01000005">
    <property type="protein sequence ID" value="SDF62511.1"/>
    <property type="molecule type" value="Genomic_DNA"/>
</dbReference>
<dbReference type="InterPro" id="IPR000073">
    <property type="entry name" value="AB_hydrolase_1"/>
</dbReference>
<feature type="domain" description="Serine aminopeptidase S33" evidence="1">
    <location>
        <begin position="42"/>
        <end position="294"/>
    </location>
</feature>
<dbReference type="InterPro" id="IPR029058">
    <property type="entry name" value="AB_hydrolase_fold"/>
</dbReference>
<dbReference type="InterPro" id="IPR022742">
    <property type="entry name" value="Hydrolase_4"/>
</dbReference>
<dbReference type="InterPro" id="IPR051044">
    <property type="entry name" value="MAG_DAG_Lipase"/>
</dbReference>
<dbReference type="Pfam" id="PF12146">
    <property type="entry name" value="Hydrolase_4"/>
    <property type="match status" value="1"/>
</dbReference>
<organism evidence="2 3">
    <name type="scientific">Thalassobaculum litoreum DSM 18839</name>
    <dbReference type="NCBI Taxonomy" id="1123362"/>
    <lineage>
        <taxon>Bacteria</taxon>
        <taxon>Pseudomonadati</taxon>
        <taxon>Pseudomonadota</taxon>
        <taxon>Alphaproteobacteria</taxon>
        <taxon>Rhodospirillales</taxon>
        <taxon>Thalassobaculaceae</taxon>
        <taxon>Thalassobaculum</taxon>
    </lineage>
</organism>
<accession>A0A8G2EW41</accession>
<name>A0A8G2EW41_9PROT</name>
<evidence type="ECO:0000259" key="1">
    <source>
        <dbReference type="Pfam" id="PF12146"/>
    </source>
</evidence>
<dbReference type="PANTHER" id="PTHR11614">
    <property type="entry name" value="PHOSPHOLIPASE-RELATED"/>
    <property type="match status" value="1"/>
</dbReference>
<gene>
    <name evidence="2" type="ORF">SAMN05660686_01819</name>
</gene>
<dbReference type="OrthoDB" id="9788260at2"/>
<proteinExistence type="predicted"/>
<protein>
    <submittedName>
        <fullName evidence="2">Lysophospholipase</fullName>
    </submittedName>
</protein>
<dbReference type="Proteomes" id="UP000198615">
    <property type="component" value="Unassembled WGS sequence"/>
</dbReference>
<keyword evidence="3" id="KW-1185">Reference proteome</keyword>
<evidence type="ECO:0000313" key="2">
    <source>
        <dbReference type="EMBL" id="SDF62511.1"/>
    </source>
</evidence>
<comment type="caution">
    <text evidence="2">The sequence shown here is derived from an EMBL/GenBank/DDBJ whole genome shotgun (WGS) entry which is preliminary data.</text>
</comment>
<reference evidence="2 3" key="1">
    <citation type="submission" date="2016-10" db="EMBL/GenBank/DDBJ databases">
        <authorList>
            <person name="Varghese N."/>
            <person name="Submissions S."/>
        </authorList>
    </citation>
    <scope>NUCLEOTIDE SEQUENCE [LARGE SCALE GENOMIC DNA]</scope>
    <source>
        <strain evidence="2 3">DSM 18839</strain>
    </source>
</reference>
<dbReference type="SUPFAM" id="SSF53474">
    <property type="entry name" value="alpha/beta-Hydrolases"/>
    <property type="match status" value="1"/>
</dbReference>
<dbReference type="PRINTS" id="PR00111">
    <property type="entry name" value="ABHYDROLASE"/>
</dbReference>
<evidence type="ECO:0000313" key="3">
    <source>
        <dbReference type="Proteomes" id="UP000198615"/>
    </source>
</evidence>
<dbReference type="AlphaFoldDB" id="A0A8G2EW41"/>
<sequence>MWSGSGKVSIPDTIEEAGGETRWLDRPDGMHLRYAVFGPAGPAGWCVFLPGYTEFIEKHLETAADLRARGFGVLCLDWRGQGLSARYLPDRSKGHVDSFDTHLADLDAVIADAGLDDVGPLTVVGHSMGGHLAIWYCRRHPERVKRGVAIAPMIGVAALKPSIGSLLAVFCTVGMSGRYVFGGSPYGPRRRQFEGNKLTTDPVRFDRAHRLIAENPDLAVADPTFGWARAAWRSIQLTHRPGWFESIRAPILVVLAGRDRIVDNVATKRAIQRLPHGVGLRIPEAEHEILGEIDPIRDQLWEAFDRFCGLKETRAKVKEPETAEL</sequence>
<dbReference type="Gene3D" id="3.40.50.1820">
    <property type="entry name" value="alpha/beta hydrolase"/>
    <property type="match status" value="1"/>
</dbReference>